<keyword evidence="1" id="KW-1133">Transmembrane helix</keyword>
<evidence type="ECO:0000313" key="2">
    <source>
        <dbReference type="EMBL" id="MVM91747.1"/>
    </source>
</evidence>
<feature type="transmembrane region" description="Helical" evidence="1">
    <location>
        <begin position="6"/>
        <end position="27"/>
    </location>
</feature>
<comment type="caution">
    <text evidence="2">The sequence shown here is derived from an EMBL/GenBank/DDBJ whole genome shotgun (WGS) entry which is preliminary data.</text>
</comment>
<feature type="transmembrane region" description="Helical" evidence="1">
    <location>
        <begin position="34"/>
        <end position="54"/>
    </location>
</feature>
<reference evidence="2 3" key="1">
    <citation type="submission" date="2019-11" db="EMBL/GenBank/DDBJ databases">
        <title>Multidrug-resistant Acinetobacter baumannii moving toward extensively drug-resistant over fifteen years in South of Brazil.</title>
        <authorList>
            <person name="Fedrigo N.H."/>
            <person name="Cerdeira L."/>
            <person name="Fuga B."/>
            <person name="Marini P.V.B."/>
            <person name="Shinohara D.R."/>
            <person name="Carrara-Marroni F.E."/>
            <person name="Lincopan N."/>
            <person name="Tognim M.C.B."/>
        </authorList>
    </citation>
    <scope>NUCLEOTIDE SEQUENCE [LARGE SCALE GENOMIC DNA]</scope>
    <source>
        <strain evidence="2 3">Ac576</strain>
    </source>
</reference>
<accession>A0A6I4HMA8</accession>
<evidence type="ECO:0000313" key="3">
    <source>
        <dbReference type="Proteomes" id="UP000439424"/>
    </source>
</evidence>
<dbReference type="RefSeq" id="WP_157010693.1">
    <property type="nucleotide sequence ID" value="NZ_WPIP01000055.1"/>
</dbReference>
<evidence type="ECO:0000256" key="1">
    <source>
        <dbReference type="SAM" id="Phobius"/>
    </source>
</evidence>
<organism evidence="2 3">
    <name type="scientific">Acinetobacter baumannii</name>
    <dbReference type="NCBI Taxonomy" id="470"/>
    <lineage>
        <taxon>Bacteria</taxon>
        <taxon>Pseudomonadati</taxon>
        <taxon>Pseudomonadota</taxon>
        <taxon>Gammaproteobacteria</taxon>
        <taxon>Moraxellales</taxon>
        <taxon>Moraxellaceae</taxon>
        <taxon>Acinetobacter</taxon>
        <taxon>Acinetobacter calcoaceticus/baumannii complex</taxon>
    </lineage>
</organism>
<dbReference type="AlphaFoldDB" id="A0A6I4HMA8"/>
<keyword evidence="1" id="KW-0472">Membrane</keyword>
<protein>
    <submittedName>
        <fullName evidence="2">Uncharacterized protein</fullName>
    </submittedName>
</protein>
<gene>
    <name evidence="2" type="ORF">GNY86_09460</name>
</gene>
<keyword evidence="1" id="KW-0812">Transmembrane</keyword>
<feature type="non-terminal residue" evidence="2">
    <location>
        <position position="61"/>
    </location>
</feature>
<proteinExistence type="predicted"/>
<sequence length="61" mass="6805">MESKQIITVAVLVLALLILIFLFFFDIPKENKDLVNILLGAVVGWTGAIVNSYFGHDRTKV</sequence>
<name>A0A6I4HMA8_ACIBA</name>
<dbReference type="Proteomes" id="UP000439424">
    <property type="component" value="Unassembled WGS sequence"/>
</dbReference>
<dbReference type="EMBL" id="WPIP01000055">
    <property type="protein sequence ID" value="MVM91747.1"/>
    <property type="molecule type" value="Genomic_DNA"/>
</dbReference>